<organism evidence="3 4">
    <name type="scientific">Henosepilachna vigintioctopunctata</name>
    <dbReference type="NCBI Taxonomy" id="420089"/>
    <lineage>
        <taxon>Eukaryota</taxon>
        <taxon>Metazoa</taxon>
        <taxon>Ecdysozoa</taxon>
        <taxon>Arthropoda</taxon>
        <taxon>Hexapoda</taxon>
        <taxon>Insecta</taxon>
        <taxon>Pterygota</taxon>
        <taxon>Neoptera</taxon>
        <taxon>Endopterygota</taxon>
        <taxon>Coleoptera</taxon>
        <taxon>Polyphaga</taxon>
        <taxon>Cucujiformia</taxon>
        <taxon>Coccinelloidea</taxon>
        <taxon>Coccinellidae</taxon>
        <taxon>Epilachninae</taxon>
        <taxon>Epilachnini</taxon>
        <taxon>Henosepilachna</taxon>
    </lineage>
</organism>
<protein>
    <submittedName>
        <fullName evidence="3">Uncharacterized protein</fullName>
    </submittedName>
</protein>
<proteinExistence type="predicted"/>
<feature type="chain" id="PRO_5043901145" evidence="2">
    <location>
        <begin position="22"/>
        <end position="239"/>
    </location>
</feature>
<evidence type="ECO:0000313" key="3">
    <source>
        <dbReference type="EMBL" id="KAK9886921.1"/>
    </source>
</evidence>
<evidence type="ECO:0000256" key="2">
    <source>
        <dbReference type="SAM" id="SignalP"/>
    </source>
</evidence>
<keyword evidence="4" id="KW-1185">Reference proteome</keyword>
<keyword evidence="2" id="KW-0732">Signal</keyword>
<feature type="coiled-coil region" evidence="1">
    <location>
        <begin position="171"/>
        <end position="198"/>
    </location>
</feature>
<keyword evidence="1" id="KW-0175">Coiled coil</keyword>
<evidence type="ECO:0000256" key="1">
    <source>
        <dbReference type="SAM" id="Coils"/>
    </source>
</evidence>
<comment type="caution">
    <text evidence="3">The sequence shown here is derived from an EMBL/GenBank/DDBJ whole genome shotgun (WGS) entry which is preliminary data.</text>
</comment>
<accession>A0AAW1V483</accession>
<dbReference type="AlphaFoldDB" id="A0AAW1V483"/>
<sequence>MSKLTLLFVAVSALLIEGECALLGTQEQNLGQSRVSILLELSIQAAELQGKTGLIWLEETLKISGKRKFIKTLQSQAENTLDSELTNLDNQVGQTIAKASKSGKDISKCMADEQTDRWTKVDAKILSQCQTSLSYTFVQLKLTQLIGIPPRTGAIVPKCTLFHPFNNNNFKKCIQDELNKLNTELDTIKKNIGDELDNITNKAKSCIQDKLQSLKQEIKNIHGDFDKCVKNAKKIRLLN</sequence>
<name>A0AAW1V483_9CUCU</name>
<gene>
    <name evidence="3" type="ORF">WA026_019180</name>
</gene>
<feature type="signal peptide" evidence="2">
    <location>
        <begin position="1"/>
        <end position="21"/>
    </location>
</feature>
<dbReference type="Proteomes" id="UP001431783">
    <property type="component" value="Unassembled WGS sequence"/>
</dbReference>
<dbReference type="EMBL" id="JARQZJ010000103">
    <property type="protein sequence ID" value="KAK9886921.1"/>
    <property type="molecule type" value="Genomic_DNA"/>
</dbReference>
<evidence type="ECO:0000313" key="4">
    <source>
        <dbReference type="Proteomes" id="UP001431783"/>
    </source>
</evidence>
<reference evidence="3 4" key="1">
    <citation type="submission" date="2023-03" db="EMBL/GenBank/DDBJ databases">
        <title>Genome insight into feeding habits of ladybird beetles.</title>
        <authorList>
            <person name="Li H.-S."/>
            <person name="Huang Y.-H."/>
            <person name="Pang H."/>
        </authorList>
    </citation>
    <scope>NUCLEOTIDE SEQUENCE [LARGE SCALE GENOMIC DNA]</scope>
    <source>
        <strain evidence="3">SYSU_2023b</strain>
        <tissue evidence="3">Whole body</tissue>
    </source>
</reference>